<evidence type="ECO:0000313" key="4">
    <source>
        <dbReference type="EMBL" id="CAF1197093.1"/>
    </source>
</evidence>
<feature type="region of interest" description="Disordered" evidence="2">
    <location>
        <begin position="490"/>
        <end position="510"/>
    </location>
</feature>
<dbReference type="PANTHER" id="PTHR22741">
    <property type="entry name" value="P140CAP/SNIP-RELATED"/>
    <property type="match status" value="1"/>
</dbReference>
<keyword evidence="1" id="KW-0175">Coiled coil</keyword>
<evidence type="ECO:0000256" key="2">
    <source>
        <dbReference type="SAM" id="MobiDB-lite"/>
    </source>
</evidence>
<dbReference type="InterPro" id="IPR022782">
    <property type="entry name" value="AIP3-like_C"/>
</dbReference>
<organism evidence="4 5">
    <name type="scientific">Adineta steineri</name>
    <dbReference type="NCBI Taxonomy" id="433720"/>
    <lineage>
        <taxon>Eukaryota</taxon>
        <taxon>Metazoa</taxon>
        <taxon>Spiralia</taxon>
        <taxon>Gnathifera</taxon>
        <taxon>Rotifera</taxon>
        <taxon>Eurotatoria</taxon>
        <taxon>Bdelloidea</taxon>
        <taxon>Adinetida</taxon>
        <taxon>Adinetidae</taxon>
        <taxon>Adineta</taxon>
    </lineage>
</organism>
<protein>
    <recommendedName>
        <fullName evidence="3">Actin interacting protein 3-like C-terminal domain-containing protein</fullName>
    </recommendedName>
</protein>
<feature type="compositionally biased region" description="Low complexity" evidence="2">
    <location>
        <begin position="284"/>
        <end position="293"/>
    </location>
</feature>
<reference evidence="4" key="1">
    <citation type="submission" date="2021-02" db="EMBL/GenBank/DDBJ databases">
        <authorList>
            <person name="Nowell W R."/>
        </authorList>
    </citation>
    <scope>NUCLEOTIDE SEQUENCE</scope>
</reference>
<feature type="region of interest" description="Disordered" evidence="2">
    <location>
        <begin position="93"/>
        <end position="166"/>
    </location>
</feature>
<dbReference type="Pfam" id="PF03915">
    <property type="entry name" value="AIP3"/>
    <property type="match status" value="1"/>
</dbReference>
<proteinExistence type="predicted"/>
<dbReference type="GO" id="GO:0005737">
    <property type="term" value="C:cytoplasm"/>
    <property type="evidence" value="ECO:0007669"/>
    <property type="project" value="TreeGrafter"/>
</dbReference>
<feature type="compositionally biased region" description="Low complexity" evidence="2">
    <location>
        <begin position="565"/>
        <end position="579"/>
    </location>
</feature>
<sequence length="795" mass="90067">MFSALTDRFSIARSLDNLVPSRRLTCISTVTDSPINSSNINNRKTKSNGNDLCQQAKSCQNMKCIVSSKQTLIPVTTKRTTPDYSDMERNNIYAETPPKTKPPPTSSVSPPTLVNGTNHYMPILQQKRPTNNATRNMNMTSNSSMSSFSTVTSSSQSTTPSNSFRNDATSIMTRSADASSSCGLIMQTKNGTNNIKSKSTYDIDSSIIDRSRQQVKENLNNNNNNNSKCLNTITNGNFVPLQSVKEDECLEVNNDREKKCSKNGDEQQRMLIDILKQKYPRQHVSSSSSSAVSTPMMPRTNSPHQRSSSTDPTDEELTTNVTNGFIRGQRNRSSLPFIIKPATNMAKTNSLGLCFLICGGETKKVLLPSYISCIDTLKALFVRAFPQHLTMKHMDTDDVRIYIREPDKDIFYQLEDMSDVKDRAVLKVVHFINTTTNNNNNHNTKPQVSFKEPELDEVSVYVPFTSRPTLASEITYQRLSRLGRVPSTTSVVPDQQHFNNHSSSSLRRPPTLVKRNGKQFIIEFKERTERRYVQYNDHQTHQNRIFEVTDCIPYRTIKPYMRESQSSLNNDSLHSSLPSIPKTRLESNKLASSNSHRNSSAYIRMSFSTPPLYQSYYQPTKQSTNNSDDYHIQHSQSSSFNYTTINAQKTPNQYSSKPFHIQSSSFRAHTPSSYDHVGNSFETDSINSNYEFREKMHNTDTNQTKRANSSLSYQTIGKYQSSTLQDSFVRSTTPIDSHPDRVYPDINNYVIPAMNNRKQQQLINSDFILTPTIDKQSNQNEFPRGNKKGTTVSFI</sequence>
<evidence type="ECO:0000256" key="1">
    <source>
        <dbReference type="ARBA" id="ARBA00023054"/>
    </source>
</evidence>
<dbReference type="EMBL" id="CAJNOG010000359">
    <property type="protein sequence ID" value="CAF1197093.1"/>
    <property type="molecule type" value="Genomic_DNA"/>
</dbReference>
<feature type="domain" description="Actin interacting protein 3-like C-terminal" evidence="3">
    <location>
        <begin position="355"/>
        <end position="438"/>
    </location>
</feature>
<dbReference type="AlphaFoldDB" id="A0A814VX98"/>
<evidence type="ECO:0000313" key="5">
    <source>
        <dbReference type="Proteomes" id="UP000663845"/>
    </source>
</evidence>
<dbReference type="InterPro" id="IPR051825">
    <property type="entry name" value="SRCIN1"/>
</dbReference>
<feature type="region of interest" description="Disordered" evidence="2">
    <location>
        <begin position="279"/>
        <end position="325"/>
    </location>
</feature>
<dbReference type="PANTHER" id="PTHR22741:SF10">
    <property type="entry name" value="COILED-COIL DOMAIN-CONTAINING PROTEIN CG32809"/>
    <property type="match status" value="1"/>
</dbReference>
<comment type="caution">
    <text evidence="4">The sequence shown here is derived from an EMBL/GenBank/DDBJ whole genome shotgun (WGS) entry which is preliminary data.</text>
</comment>
<feature type="compositionally biased region" description="Polar residues" evidence="2">
    <location>
        <begin position="490"/>
        <end position="506"/>
    </location>
</feature>
<evidence type="ECO:0000259" key="3">
    <source>
        <dbReference type="Pfam" id="PF03915"/>
    </source>
</evidence>
<feature type="region of interest" description="Disordered" evidence="2">
    <location>
        <begin position="614"/>
        <end position="633"/>
    </location>
</feature>
<name>A0A814VX98_9BILA</name>
<gene>
    <name evidence="4" type="ORF">JYZ213_LOCUS26687</name>
</gene>
<feature type="region of interest" description="Disordered" evidence="2">
    <location>
        <begin position="565"/>
        <end position="597"/>
    </location>
</feature>
<dbReference type="Proteomes" id="UP000663845">
    <property type="component" value="Unassembled WGS sequence"/>
</dbReference>
<feature type="compositionally biased region" description="Polar residues" evidence="2">
    <location>
        <begin position="299"/>
        <end position="311"/>
    </location>
</feature>
<feature type="compositionally biased region" description="Low complexity" evidence="2">
    <location>
        <begin position="130"/>
        <end position="163"/>
    </location>
</feature>
<accession>A0A814VX98</accession>